<dbReference type="InterPro" id="IPR001173">
    <property type="entry name" value="Glyco_trans_2-like"/>
</dbReference>
<gene>
    <name evidence="5" type="ORF">JN12_02089</name>
</gene>
<dbReference type="RefSeq" id="WP_145022302.1">
    <property type="nucleotide sequence ID" value="NZ_VLLN01000011.1"/>
</dbReference>
<dbReference type="Gene3D" id="3.90.550.10">
    <property type="entry name" value="Spore Coat Polysaccharide Biosynthesis Protein SpsA, Chain A"/>
    <property type="match status" value="1"/>
</dbReference>
<proteinExistence type="inferred from homology"/>
<evidence type="ECO:0000259" key="4">
    <source>
        <dbReference type="Pfam" id="PF00535"/>
    </source>
</evidence>
<dbReference type="GO" id="GO:0016020">
    <property type="term" value="C:membrane"/>
    <property type="evidence" value="ECO:0007669"/>
    <property type="project" value="GOC"/>
</dbReference>
<keyword evidence="3 5" id="KW-0808">Transferase</keyword>
<dbReference type="Pfam" id="PF00535">
    <property type="entry name" value="Glycos_transf_2"/>
    <property type="match status" value="1"/>
</dbReference>
<organism evidence="5 6">
    <name type="scientific">Geobacter argillaceus</name>
    <dbReference type="NCBI Taxonomy" id="345631"/>
    <lineage>
        <taxon>Bacteria</taxon>
        <taxon>Pseudomonadati</taxon>
        <taxon>Thermodesulfobacteriota</taxon>
        <taxon>Desulfuromonadia</taxon>
        <taxon>Geobacterales</taxon>
        <taxon>Geobacteraceae</taxon>
        <taxon>Geobacter</taxon>
    </lineage>
</organism>
<evidence type="ECO:0000313" key="5">
    <source>
        <dbReference type="EMBL" id="TWJ19142.1"/>
    </source>
</evidence>
<dbReference type="FunFam" id="3.90.550.10:FF:000122">
    <property type="entry name" value="Dolichol-phosphate mannosyltransferase subunit 1"/>
    <property type="match status" value="1"/>
</dbReference>
<dbReference type="InterPro" id="IPR029044">
    <property type="entry name" value="Nucleotide-diphossugar_trans"/>
</dbReference>
<dbReference type="CDD" id="cd06442">
    <property type="entry name" value="DPM1_like"/>
    <property type="match status" value="1"/>
</dbReference>
<keyword evidence="2 5" id="KW-0328">Glycosyltransferase</keyword>
<name>A0A562VMW9_9BACT</name>
<protein>
    <submittedName>
        <fullName evidence="5">Dolichol-phosphate mannosyltransferase</fullName>
    </submittedName>
</protein>
<dbReference type="SUPFAM" id="SSF53448">
    <property type="entry name" value="Nucleotide-diphospho-sugar transferases"/>
    <property type="match status" value="1"/>
</dbReference>
<dbReference type="PANTHER" id="PTHR43398">
    <property type="entry name" value="DOLICHOL-PHOSPHATE MANNOSYLTRANSFERASE SUBUNIT 1"/>
    <property type="match status" value="1"/>
</dbReference>
<comment type="similarity">
    <text evidence="1">Belongs to the glycosyltransferase 2 family.</text>
</comment>
<evidence type="ECO:0000313" key="6">
    <source>
        <dbReference type="Proteomes" id="UP000319449"/>
    </source>
</evidence>
<evidence type="ECO:0000256" key="2">
    <source>
        <dbReference type="ARBA" id="ARBA00022676"/>
    </source>
</evidence>
<dbReference type="AlphaFoldDB" id="A0A562VMW9"/>
<dbReference type="InterPro" id="IPR039528">
    <property type="entry name" value="DPM1-like"/>
</dbReference>
<dbReference type="GO" id="GO:0009247">
    <property type="term" value="P:glycolipid biosynthetic process"/>
    <property type="evidence" value="ECO:0007669"/>
    <property type="project" value="TreeGrafter"/>
</dbReference>
<evidence type="ECO:0000256" key="1">
    <source>
        <dbReference type="ARBA" id="ARBA00006739"/>
    </source>
</evidence>
<dbReference type="EMBL" id="VLLN01000011">
    <property type="protein sequence ID" value="TWJ19142.1"/>
    <property type="molecule type" value="Genomic_DNA"/>
</dbReference>
<feature type="domain" description="Glycosyltransferase 2-like" evidence="4">
    <location>
        <begin position="5"/>
        <end position="168"/>
    </location>
</feature>
<dbReference type="Proteomes" id="UP000319449">
    <property type="component" value="Unassembled WGS sequence"/>
</dbReference>
<sequence length="243" mass="27314">MKALVVIPTYNERGNIEKIIPQILAQDEGIHILVVDDNSPDGTGEIADRLASVNERIHVLHRSGKLGLGSAYRDGFRYALEQGAGNIIEMDADFSHDPAMLPVFLEKIQSVDMVVGSRYLNGVSVVNWPLRRLMLSYFASVYTRIITGLKLSDCTSGFKCFRREVLQAIDLTKIRSDGYSFQIEMNYRCHEKGFRIGEVPIIFIDRHAGTSKMSRQIVLEAVVMVWKLKIGSILRKLTGRGVQ</sequence>
<keyword evidence="6" id="KW-1185">Reference proteome</keyword>
<dbReference type="PANTHER" id="PTHR43398:SF1">
    <property type="entry name" value="DOLICHOL-PHOSPHATE MANNOSYLTRANSFERASE SUBUNIT 1"/>
    <property type="match status" value="1"/>
</dbReference>
<accession>A0A562VMW9</accession>
<dbReference type="OrthoDB" id="9802649at2"/>
<evidence type="ECO:0000256" key="3">
    <source>
        <dbReference type="ARBA" id="ARBA00022679"/>
    </source>
</evidence>
<dbReference type="GO" id="GO:0004582">
    <property type="term" value="F:dolichyl-phosphate beta-D-mannosyltransferase activity"/>
    <property type="evidence" value="ECO:0007669"/>
    <property type="project" value="InterPro"/>
</dbReference>
<comment type="caution">
    <text evidence="5">The sequence shown here is derived from an EMBL/GenBank/DDBJ whole genome shotgun (WGS) entry which is preliminary data.</text>
</comment>
<reference evidence="5 6" key="1">
    <citation type="submission" date="2019-07" db="EMBL/GenBank/DDBJ databases">
        <title>Genomic Encyclopedia of Archaeal and Bacterial Type Strains, Phase II (KMG-II): from individual species to whole genera.</title>
        <authorList>
            <person name="Goeker M."/>
        </authorList>
    </citation>
    <scope>NUCLEOTIDE SEQUENCE [LARGE SCALE GENOMIC DNA]</scope>
    <source>
        <strain evidence="5 6">ATCC BAA-1139</strain>
    </source>
</reference>